<protein>
    <submittedName>
        <fullName evidence="1">Uncharacterized protein</fullName>
    </submittedName>
</protein>
<organism evidence="1 2">
    <name type="scientific">Rhododendron molle</name>
    <name type="common">Chinese azalea</name>
    <name type="synonym">Azalea mollis</name>
    <dbReference type="NCBI Taxonomy" id="49168"/>
    <lineage>
        <taxon>Eukaryota</taxon>
        <taxon>Viridiplantae</taxon>
        <taxon>Streptophyta</taxon>
        <taxon>Embryophyta</taxon>
        <taxon>Tracheophyta</taxon>
        <taxon>Spermatophyta</taxon>
        <taxon>Magnoliopsida</taxon>
        <taxon>eudicotyledons</taxon>
        <taxon>Gunneridae</taxon>
        <taxon>Pentapetalae</taxon>
        <taxon>asterids</taxon>
        <taxon>Ericales</taxon>
        <taxon>Ericaceae</taxon>
        <taxon>Ericoideae</taxon>
        <taxon>Rhodoreae</taxon>
        <taxon>Rhododendron</taxon>
    </lineage>
</organism>
<comment type="caution">
    <text evidence="1">The sequence shown here is derived from an EMBL/GenBank/DDBJ whole genome shotgun (WGS) entry which is preliminary data.</text>
</comment>
<dbReference type="EMBL" id="CM046389">
    <property type="protein sequence ID" value="KAI8566814.1"/>
    <property type="molecule type" value="Genomic_DNA"/>
</dbReference>
<dbReference type="Proteomes" id="UP001062846">
    <property type="component" value="Chromosome 2"/>
</dbReference>
<name>A0ACC0PP08_RHOML</name>
<gene>
    <name evidence="1" type="ORF">RHMOL_Rhmol02G0071200</name>
</gene>
<evidence type="ECO:0000313" key="2">
    <source>
        <dbReference type="Proteomes" id="UP001062846"/>
    </source>
</evidence>
<sequence length="148" mass="16546">MISVPNLIRLRNYRLEVESRMELESDCTRNWYDTRREQISQPRSQNYFTAATIFSTVTFDKLGSISSYFPKWSNPIETLQISTGQDLTNAGEEEEGDELELVGQSSDLVDGGAGEVRLCGCAGEVRLGWAVEGGFSLNLRKETIRGGQ</sequence>
<proteinExistence type="predicted"/>
<accession>A0ACC0PP08</accession>
<evidence type="ECO:0000313" key="1">
    <source>
        <dbReference type="EMBL" id="KAI8566814.1"/>
    </source>
</evidence>
<keyword evidence="2" id="KW-1185">Reference proteome</keyword>
<reference evidence="1" key="1">
    <citation type="submission" date="2022-02" db="EMBL/GenBank/DDBJ databases">
        <title>Plant Genome Project.</title>
        <authorList>
            <person name="Zhang R.-G."/>
        </authorList>
    </citation>
    <scope>NUCLEOTIDE SEQUENCE</scope>
    <source>
        <strain evidence="1">AT1</strain>
    </source>
</reference>